<comment type="caution">
    <text evidence="1">The sequence shown here is derived from an EMBL/GenBank/DDBJ whole genome shotgun (WGS) entry which is preliminary data.</text>
</comment>
<evidence type="ECO:0000313" key="1">
    <source>
        <dbReference type="EMBL" id="GGF39309.1"/>
    </source>
</evidence>
<name>A0ABQ1V6K0_9NOCA</name>
<evidence type="ECO:0000313" key="2">
    <source>
        <dbReference type="Proteomes" id="UP000632454"/>
    </source>
</evidence>
<keyword evidence="2" id="KW-1185">Reference proteome</keyword>
<protein>
    <submittedName>
        <fullName evidence="1">Uncharacterized protein</fullName>
    </submittedName>
</protein>
<proteinExistence type="predicted"/>
<reference evidence="2" key="1">
    <citation type="journal article" date="2019" name="Int. J. Syst. Evol. Microbiol.">
        <title>The Global Catalogue of Microorganisms (GCM) 10K type strain sequencing project: providing services to taxonomists for standard genome sequencing and annotation.</title>
        <authorList>
            <consortium name="The Broad Institute Genomics Platform"/>
            <consortium name="The Broad Institute Genome Sequencing Center for Infectious Disease"/>
            <person name="Wu L."/>
            <person name="Ma J."/>
        </authorList>
    </citation>
    <scope>NUCLEOTIDE SEQUENCE [LARGE SCALE GENOMIC DNA]</scope>
    <source>
        <strain evidence="2">CCM 7855</strain>
    </source>
</reference>
<organism evidence="1 2">
    <name type="scientific">Williamsia phyllosphaerae</name>
    <dbReference type="NCBI Taxonomy" id="885042"/>
    <lineage>
        <taxon>Bacteria</taxon>
        <taxon>Bacillati</taxon>
        <taxon>Actinomycetota</taxon>
        <taxon>Actinomycetes</taxon>
        <taxon>Mycobacteriales</taxon>
        <taxon>Nocardiaceae</taxon>
        <taxon>Williamsia</taxon>
    </lineage>
</organism>
<gene>
    <name evidence="1" type="ORF">GCM10007298_38750</name>
</gene>
<accession>A0ABQ1V6K0</accession>
<dbReference type="Proteomes" id="UP000632454">
    <property type="component" value="Unassembled WGS sequence"/>
</dbReference>
<sequence>MSAPTPRVPTRCQKCGRPWRTWFYERCDQGPDCWECGMEFRSVTKGWHADYALDCVEVVAWSCPHGTMFEQRCHGCGVKVSAWGVGAAGFGELCGCKVDA</sequence>
<dbReference type="EMBL" id="BMCS01000003">
    <property type="protein sequence ID" value="GGF39309.1"/>
    <property type="molecule type" value="Genomic_DNA"/>
</dbReference>